<evidence type="ECO:0000256" key="1">
    <source>
        <dbReference type="ARBA" id="ARBA00004443"/>
    </source>
</evidence>
<comment type="pathway">
    <text evidence="2">Energy metabolism; oxidative phosphorylation.</text>
</comment>
<dbReference type="InterPro" id="IPR036972">
    <property type="entry name" value="Cyt_c_oxidase_su5b_sf"/>
</dbReference>
<feature type="binding site" evidence="12">
    <location>
        <position position="255"/>
    </location>
    <ligand>
        <name>Zn(2+)</name>
        <dbReference type="ChEBI" id="CHEBI:29105"/>
    </ligand>
</feature>
<evidence type="ECO:0000256" key="7">
    <source>
        <dbReference type="ARBA" id="ARBA00022946"/>
    </source>
</evidence>
<keyword evidence="8" id="KW-0496">Mitochondrion</keyword>
<keyword evidence="4 12" id="KW-0479">Metal-binding</keyword>
<dbReference type="PANTHER" id="PTHR10122:SF0">
    <property type="entry name" value="CYTOCHROME C OXIDASE SUBUNIT 5B, ISOFORM A-RELATED"/>
    <property type="match status" value="1"/>
</dbReference>
<dbReference type="GO" id="GO:0045277">
    <property type="term" value="C:respiratory chain complex IV"/>
    <property type="evidence" value="ECO:0007669"/>
    <property type="project" value="InterPro"/>
</dbReference>
<gene>
    <name evidence="14" type="ORF">BABINDRAFT_37754</name>
</gene>
<keyword evidence="9" id="KW-0472">Membrane</keyword>
<evidence type="ECO:0000256" key="3">
    <source>
        <dbReference type="ARBA" id="ARBA00010292"/>
    </source>
</evidence>
<comment type="subcellular location">
    <subcellularLocation>
        <location evidence="1">Mitochondrion inner membrane</location>
        <topology evidence="1">Peripheral membrane protein</topology>
        <orientation evidence="1">Matrix side</orientation>
    </subcellularLocation>
</comment>
<evidence type="ECO:0000256" key="8">
    <source>
        <dbReference type="ARBA" id="ARBA00023128"/>
    </source>
</evidence>
<dbReference type="PROSITE" id="PS51359">
    <property type="entry name" value="COX5B_2"/>
    <property type="match status" value="1"/>
</dbReference>
<evidence type="ECO:0000256" key="4">
    <source>
        <dbReference type="ARBA" id="ARBA00022723"/>
    </source>
</evidence>
<dbReference type="InterPro" id="IPR002124">
    <property type="entry name" value="Cyt_c_oxidase_su5b"/>
</dbReference>
<feature type="non-terminal residue" evidence="14">
    <location>
        <position position="1"/>
    </location>
</feature>
<accession>A0A1E3QNE9</accession>
<evidence type="ECO:0000256" key="12">
    <source>
        <dbReference type="PIRSR" id="PIRSR602124-2"/>
    </source>
</evidence>
<dbReference type="PROSITE" id="PS00848">
    <property type="entry name" value="COX5B_1"/>
    <property type="match status" value="1"/>
</dbReference>
<feature type="signal peptide" evidence="13">
    <location>
        <begin position="1"/>
        <end position="29"/>
    </location>
</feature>
<dbReference type="STRING" id="984486.A0A1E3QNE9"/>
<dbReference type="PANTHER" id="PTHR10122">
    <property type="entry name" value="CYTOCHROME C OXIDASE SUBUNIT 5B, MITOCHONDRIAL"/>
    <property type="match status" value="1"/>
</dbReference>
<dbReference type="CDD" id="cd00924">
    <property type="entry name" value="Cyt_c_Oxidase_Vb"/>
    <property type="match status" value="1"/>
</dbReference>
<dbReference type="GeneID" id="30149684"/>
<dbReference type="Pfam" id="PF01215">
    <property type="entry name" value="COX5B"/>
    <property type="match status" value="1"/>
</dbReference>
<keyword evidence="5" id="KW-0999">Mitochondrion inner membrane</keyword>
<dbReference type="AlphaFoldDB" id="A0A1E3QNE9"/>
<evidence type="ECO:0000256" key="11">
    <source>
        <dbReference type="ARBA" id="ARBA00070613"/>
    </source>
</evidence>
<evidence type="ECO:0000256" key="9">
    <source>
        <dbReference type="ARBA" id="ARBA00023136"/>
    </source>
</evidence>
<keyword evidence="7" id="KW-0809">Transit peptide</keyword>
<feature type="chain" id="PRO_5009134309" description="Cytochrome c oxidase subunit 4, mitochondrial" evidence="13">
    <location>
        <begin position="30"/>
        <end position="298"/>
    </location>
</feature>
<protein>
    <recommendedName>
        <fullName evidence="11">Cytochrome c oxidase subunit 4, mitochondrial</fullName>
    </recommendedName>
    <alternativeName>
        <fullName evidence="10">Cytochrome c oxidase polypeptide IV</fullName>
    </alternativeName>
</protein>
<name>A0A1E3QNE9_9ASCO</name>
<feature type="binding site" evidence="12">
    <location>
        <position position="278"/>
    </location>
    <ligand>
        <name>Zn(2+)</name>
        <dbReference type="ChEBI" id="CHEBI:29105"/>
    </ligand>
</feature>
<comment type="similarity">
    <text evidence="3">Belongs to the cytochrome c oxidase subunit 5B family.</text>
</comment>
<dbReference type="GO" id="GO:0005743">
    <property type="term" value="C:mitochondrial inner membrane"/>
    <property type="evidence" value="ECO:0007669"/>
    <property type="project" value="UniProtKB-SubCell"/>
</dbReference>
<keyword evidence="13" id="KW-0732">Signal</keyword>
<dbReference type="SUPFAM" id="SSF57802">
    <property type="entry name" value="Rubredoxin-like"/>
    <property type="match status" value="1"/>
</dbReference>
<sequence>LHSLLGGISWGDLLFLVESLSGWWSSVSSVNSRSDSDNSGVDSTGDTVVQLVVQLWQSVFGVDRGFGQISDSGSFNHVSDGDTLDGLVLRDTSGTVDTSDWLDVTSTLLVTTVGSSLLWHVWILMGIEKKISTSDDERAIRKGQGFNSNRSLRAPVLRAIQPRQFTTTSIVRQVPAGYKKLSDLKTADDLIGPGAQPGTVPTSLEQATGLERLELLGKLEGIDVFDQTPLDDTRTGTMADPIVIDSFDDYRYVGCSGSPAGSHPIMWLKPTVEREGRCWECGSVYKLNFIGNPDAHHH</sequence>
<evidence type="ECO:0000256" key="2">
    <source>
        <dbReference type="ARBA" id="ARBA00004673"/>
    </source>
</evidence>
<keyword evidence="15" id="KW-1185">Reference proteome</keyword>
<dbReference type="EMBL" id="KV454433">
    <property type="protein sequence ID" value="ODQ79236.1"/>
    <property type="molecule type" value="Genomic_DNA"/>
</dbReference>
<evidence type="ECO:0000313" key="14">
    <source>
        <dbReference type="EMBL" id="ODQ79236.1"/>
    </source>
</evidence>
<proteinExistence type="inferred from homology"/>
<evidence type="ECO:0000313" key="15">
    <source>
        <dbReference type="Proteomes" id="UP000094336"/>
    </source>
</evidence>
<evidence type="ECO:0000256" key="10">
    <source>
        <dbReference type="ARBA" id="ARBA00031366"/>
    </source>
</evidence>
<reference evidence="15" key="1">
    <citation type="submission" date="2016-05" db="EMBL/GenBank/DDBJ databases">
        <title>Comparative genomics of biotechnologically important yeasts.</title>
        <authorList>
            <consortium name="DOE Joint Genome Institute"/>
            <person name="Riley R."/>
            <person name="Haridas S."/>
            <person name="Wolfe K.H."/>
            <person name="Lopes M.R."/>
            <person name="Hittinger C.T."/>
            <person name="Goker M."/>
            <person name="Salamov A."/>
            <person name="Wisecaver J."/>
            <person name="Long T.M."/>
            <person name="Aerts A.L."/>
            <person name="Barry K."/>
            <person name="Choi C."/>
            <person name="Clum A."/>
            <person name="Coughlan A.Y."/>
            <person name="Deshpande S."/>
            <person name="Douglass A.P."/>
            <person name="Hanson S.J."/>
            <person name="Klenk H.-P."/>
            <person name="Labutti K."/>
            <person name="Lapidus A."/>
            <person name="Lindquist E."/>
            <person name="Lipzen A."/>
            <person name="Meier-Kolthoff J.P."/>
            <person name="Ohm R.A."/>
            <person name="Otillar R.P."/>
            <person name="Pangilinan J."/>
            <person name="Peng Y."/>
            <person name="Rokas A."/>
            <person name="Rosa C.A."/>
            <person name="Scheuner C."/>
            <person name="Sibirny A.A."/>
            <person name="Slot J.C."/>
            <person name="Stielow J.B."/>
            <person name="Sun H."/>
            <person name="Kurtzman C.P."/>
            <person name="Blackwell M."/>
            <person name="Grigoriev I.V."/>
            <person name="Jeffries T.W."/>
        </authorList>
    </citation>
    <scope>NUCLEOTIDE SEQUENCE [LARGE SCALE GENOMIC DNA]</scope>
    <source>
        <strain evidence="15">NRRL Y-12698</strain>
    </source>
</reference>
<organism evidence="14 15">
    <name type="scientific">Babjeviella inositovora NRRL Y-12698</name>
    <dbReference type="NCBI Taxonomy" id="984486"/>
    <lineage>
        <taxon>Eukaryota</taxon>
        <taxon>Fungi</taxon>
        <taxon>Dikarya</taxon>
        <taxon>Ascomycota</taxon>
        <taxon>Saccharomycotina</taxon>
        <taxon>Pichiomycetes</taxon>
        <taxon>Serinales incertae sedis</taxon>
        <taxon>Babjeviella</taxon>
    </lineage>
</organism>
<evidence type="ECO:0000256" key="6">
    <source>
        <dbReference type="ARBA" id="ARBA00022833"/>
    </source>
</evidence>
<dbReference type="GO" id="GO:0006123">
    <property type="term" value="P:mitochondrial electron transport, cytochrome c to oxygen"/>
    <property type="evidence" value="ECO:0007669"/>
    <property type="project" value="InterPro"/>
</dbReference>
<dbReference type="RefSeq" id="XP_018984564.1">
    <property type="nucleotide sequence ID" value="XM_019131831.1"/>
</dbReference>
<dbReference type="FunFam" id="2.60.11.10:FF:000003">
    <property type="entry name" value="Cytochrome c oxidase subunit IV"/>
    <property type="match status" value="1"/>
</dbReference>
<feature type="binding site" evidence="12">
    <location>
        <position position="263"/>
    </location>
    <ligand>
        <name>Zn(2+)</name>
        <dbReference type="ChEBI" id="CHEBI:29105"/>
    </ligand>
</feature>
<feature type="binding site" evidence="12">
    <location>
        <position position="281"/>
    </location>
    <ligand>
        <name>Zn(2+)</name>
        <dbReference type="ChEBI" id="CHEBI:29105"/>
    </ligand>
</feature>
<dbReference type="Gene3D" id="2.60.11.10">
    <property type="entry name" value="Cytochrome c oxidase, subunit Vb"/>
    <property type="match status" value="1"/>
</dbReference>
<dbReference type="GO" id="GO:0046872">
    <property type="term" value="F:metal ion binding"/>
    <property type="evidence" value="ECO:0007669"/>
    <property type="project" value="UniProtKB-KW"/>
</dbReference>
<keyword evidence="6 12" id="KW-0862">Zinc</keyword>
<dbReference type="Proteomes" id="UP000094336">
    <property type="component" value="Unassembled WGS sequence"/>
</dbReference>
<evidence type="ECO:0000256" key="5">
    <source>
        <dbReference type="ARBA" id="ARBA00022792"/>
    </source>
</evidence>
<evidence type="ECO:0000256" key="13">
    <source>
        <dbReference type="SAM" id="SignalP"/>
    </source>
</evidence>
<dbReference type="OrthoDB" id="10249250at2759"/>